<dbReference type="RefSeq" id="WP_249321836.1">
    <property type="nucleotide sequence ID" value="NZ_CP060632.1"/>
</dbReference>
<protein>
    <submittedName>
        <fullName evidence="2">Uncharacterized protein</fullName>
    </submittedName>
</protein>
<name>A0A7G9FQK2_9FIRM</name>
<evidence type="ECO:0000313" key="2">
    <source>
        <dbReference type="EMBL" id="QNM00834.1"/>
    </source>
</evidence>
<proteinExistence type="predicted"/>
<gene>
    <name evidence="2" type="ORF">H9Q76_06055</name>
</gene>
<keyword evidence="1" id="KW-0812">Transmembrane</keyword>
<accession>A0A7G9FQK2</accession>
<keyword evidence="1" id="KW-0472">Membrane</keyword>
<keyword evidence="1" id="KW-1133">Transmembrane helix</keyword>
<sequence length="228" mass="26107">MQRKRKLRQFHKEENRGSAMIVAIVVSMVVVVFCLSLLLVSYALFSSSVRRVTQNQCRELSKTISIEIEKELTTPAYTSFDMQKQDVTDEKNLLWQYLRYNVCQGNWPYYESESSTDHGEKAAYRYFTLAATGGDTTKYAAMADDISVCIYWENDGSYQISKNDVVLCVKVTCTKGDQTASMLSKYNLSCMDYEDAEIGVDTGDDTVNPSKNDILKSEHWSWSFLERE</sequence>
<dbReference type="KEGG" id="wcp:H9Q76_06055"/>
<dbReference type="AlphaFoldDB" id="A0A7G9FQK2"/>
<reference evidence="2 3" key="1">
    <citation type="submission" date="2020-08" db="EMBL/GenBank/DDBJ databases">
        <authorList>
            <person name="Liu C."/>
            <person name="Sun Q."/>
        </authorList>
    </citation>
    <scope>NUCLEOTIDE SEQUENCE [LARGE SCALE GENOMIC DNA]</scope>
    <source>
        <strain evidence="2 3">NSJ-4</strain>
    </source>
</reference>
<feature type="transmembrane region" description="Helical" evidence="1">
    <location>
        <begin position="21"/>
        <end position="45"/>
    </location>
</feature>
<dbReference type="Proteomes" id="UP000515819">
    <property type="component" value="Chromosome"/>
</dbReference>
<organism evidence="2 3">
    <name type="scientific">Wujia chipingensis</name>
    <dbReference type="NCBI Taxonomy" id="2763670"/>
    <lineage>
        <taxon>Bacteria</taxon>
        <taxon>Bacillati</taxon>
        <taxon>Bacillota</taxon>
        <taxon>Clostridia</taxon>
        <taxon>Lachnospirales</taxon>
        <taxon>Lachnospiraceae</taxon>
        <taxon>Wujia</taxon>
    </lineage>
</organism>
<keyword evidence="3" id="KW-1185">Reference proteome</keyword>
<evidence type="ECO:0000256" key="1">
    <source>
        <dbReference type="SAM" id="Phobius"/>
    </source>
</evidence>
<dbReference type="EMBL" id="CP060632">
    <property type="protein sequence ID" value="QNM00834.1"/>
    <property type="molecule type" value="Genomic_DNA"/>
</dbReference>
<evidence type="ECO:0000313" key="3">
    <source>
        <dbReference type="Proteomes" id="UP000515819"/>
    </source>
</evidence>